<feature type="compositionally biased region" description="Basic and acidic residues" evidence="1">
    <location>
        <begin position="7"/>
        <end position="38"/>
    </location>
</feature>
<dbReference type="EMBL" id="JBBNAG010000008">
    <property type="protein sequence ID" value="KAK9111291.1"/>
    <property type="molecule type" value="Genomic_DNA"/>
</dbReference>
<evidence type="ECO:0000256" key="1">
    <source>
        <dbReference type="SAM" id="MobiDB-lite"/>
    </source>
</evidence>
<feature type="region of interest" description="Disordered" evidence="1">
    <location>
        <begin position="1"/>
        <end position="64"/>
    </location>
</feature>
<reference evidence="2 3" key="1">
    <citation type="submission" date="2024-01" db="EMBL/GenBank/DDBJ databases">
        <title>Genome assemblies of Stephania.</title>
        <authorList>
            <person name="Yang L."/>
        </authorList>
    </citation>
    <scope>NUCLEOTIDE SEQUENCE [LARGE SCALE GENOMIC DNA]</scope>
    <source>
        <strain evidence="2">JXDWG</strain>
        <tissue evidence="2">Leaf</tissue>
    </source>
</reference>
<keyword evidence="3" id="KW-1185">Reference proteome</keyword>
<feature type="region of interest" description="Disordered" evidence="1">
    <location>
        <begin position="103"/>
        <end position="184"/>
    </location>
</feature>
<comment type="caution">
    <text evidence="2">The sequence shown here is derived from an EMBL/GenBank/DDBJ whole genome shotgun (WGS) entry which is preliminary data.</text>
</comment>
<feature type="compositionally biased region" description="Basic residues" evidence="1">
    <location>
        <begin position="171"/>
        <end position="184"/>
    </location>
</feature>
<accession>A0AAP0I9K8</accession>
<dbReference type="AlphaFoldDB" id="A0AAP0I9K8"/>
<gene>
    <name evidence="2" type="ORF">Scep_018810</name>
</gene>
<organism evidence="2 3">
    <name type="scientific">Stephania cephalantha</name>
    <dbReference type="NCBI Taxonomy" id="152367"/>
    <lineage>
        <taxon>Eukaryota</taxon>
        <taxon>Viridiplantae</taxon>
        <taxon>Streptophyta</taxon>
        <taxon>Embryophyta</taxon>
        <taxon>Tracheophyta</taxon>
        <taxon>Spermatophyta</taxon>
        <taxon>Magnoliopsida</taxon>
        <taxon>Ranunculales</taxon>
        <taxon>Menispermaceae</taxon>
        <taxon>Menispermoideae</taxon>
        <taxon>Cissampelideae</taxon>
        <taxon>Stephania</taxon>
    </lineage>
</organism>
<feature type="compositionally biased region" description="Basic and acidic residues" evidence="1">
    <location>
        <begin position="146"/>
        <end position="155"/>
    </location>
</feature>
<evidence type="ECO:0000313" key="3">
    <source>
        <dbReference type="Proteomes" id="UP001419268"/>
    </source>
</evidence>
<evidence type="ECO:0000313" key="2">
    <source>
        <dbReference type="EMBL" id="KAK9111291.1"/>
    </source>
</evidence>
<proteinExistence type="predicted"/>
<dbReference type="Proteomes" id="UP001419268">
    <property type="component" value="Unassembled WGS sequence"/>
</dbReference>
<protein>
    <submittedName>
        <fullName evidence="2">Uncharacterized protein</fullName>
    </submittedName>
</protein>
<sequence length="217" mass="23223">MGGSSRGGREGRRERGDWNEKEVASEGHRERNAESERRPRVRRKPVAAVGKDGDGSLPSWEKGGGIGVVVATTYDGASIRRPCKGRQGGVVLGVSGRILGLSSGIGSERRSGPGDPTLDQGEVGGHGFTVRPASVGYLRRGGGRRPWRETPRREEEGGDGFAREIGGGEHARRRRKREGLWGHRSKERRLLAAAATVVRGGIRGSGTWRKNSGPCSG</sequence>
<name>A0AAP0I9K8_9MAGN</name>